<keyword evidence="6" id="KW-1185">Reference proteome</keyword>
<evidence type="ECO:0000313" key="6">
    <source>
        <dbReference type="Proteomes" id="UP000217785"/>
    </source>
</evidence>
<feature type="transmembrane region" description="Helical" evidence="3">
    <location>
        <begin position="272"/>
        <end position="291"/>
    </location>
</feature>
<protein>
    <submittedName>
        <fullName evidence="5">EamA family transporter</fullName>
    </submittedName>
</protein>
<keyword evidence="3" id="KW-0812">Transmembrane</keyword>
<dbReference type="GO" id="GO:0016020">
    <property type="term" value="C:membrane"/>
    <property type="evidence" value="ECO:0007669"/>
    <property type="project" value="InterPro"/>
</dbReference>
<dbReference type="PANTHER" id="PTHR22911:SF76">
    <property type="entry name" value="EAMA DOMAIN-CONTAINING PROTEIN"/>
    <property type="match status" value="1"/>
</dbReference>
<comment type="caution">
    <text evidence="5">The sequence shown here is derived from an EMBL/GenBank/DDBJ whole genome shotgun (WGS) entry which is preliminary data.</text>
</comment>
<keyword evidence="3" id="KW-1133">Transmembrane helix</keyword>
<feature type="transmembrane region" description="Helical" evidence="3">
    <location>
        <begin position="185"/>
        <end position="205"/>
    </location>
</feature>
<dbReference type="Proteomes" id="UP000217785">
    <property type="component" value="Unassembled WGS sequence"/>
</dbReference>
<feature type="transmembrane region" description="Helical" evidence="3">
    <location>
        <begin position="102"/>
        <end position="120"/>
    </location>
</feature>
<dbReference type="EMBL" id="BDUF01000053">
    <property type="protein sequence ID" value="GAX90256.1"/>
    <property type="molecule type" value="Genomic_DNA"/>
</dbReference>
<name>A0A292YM53_9BACL</name>
<evidence type="ECO:0000256" key="1">
    <source>
        <dbReference type="ARBA" id="ARBA00004127"/>
    </source>
</evidence>
<feature type="transmembrane region" description="Helical" evidence="3">
    <location>
        <begin position="72"/>
        <end position="90"/>
    </location>
</feature>
<keyword evidence="3" id="KW-0472">Membrane</keyword>
<dbReference type="SUPFAM" id="SSF103481">
    <property type="entry name" value="Multidrug resistance efflux transporter EmrE"/>
    <property type="match status" value="2"/>
</dbReference>
<feature type="transmembrane region" description="Helical" evidence="3">
    <location>
        <begin position="7"/>
        <end position="27"/>
    </location>
</feature>
<dbReference type="Gene3D" id="1.10.3730.20">
    <property type="match status" value="1"/>
</dbReference>
<dbReference type="InterPro" id="IPR000620">
    <property type="entry name" value="EamA_dom"/>
</dbReference>
<dbReference type="PANTHER" id="PTHR22911">
    <property type="entry name" value="ACYL-MALONYL CONDENSING ENZYME-RELATED"/>
    <property type="match status" value="1"/>
</dbReference>
<evidence type="ECO:0000259" key="4">
    <source>
        <dbReference type="Pfam" id="PF00892"/>
    </source>
</evidence>
<dbReference type="OrthoDB" id="9790852at2"/>
<dbReference type="RefSeq" id="WP_096181970.1">
    <property type="nucleotide sequence ID" value="NZ_BDUF01000053.1"/>
</dbReference>
<dbReference type="Pfam" id="PF00892">
    <property type="entry name" value="EamA"/>
    <property type="match status" value="2"/>
</dbReference>
<evidence type="ECO:0000313" key="5">
    <source>
        <dbReference type="EMBL" id="GAX90256.1"/>
    </source>
</evidence>
<feature type="transmembrane region" description="Helical" evidence="3">
    <location>
        <begin position="129"/>
        <end position="147"/>
    </location>
</feature>
<feature type="domain" description="EamA" evidence="4">
    <location>
        <begin position="13"/>
        <end position="142"/>
    </location>
</feature>
<sequence length="294" mass="32242">MNTKPLVPPYAALVIGIAAVSSSAIFVKLCASSPGLIAAYRLLFTVLLMVPFMIAARSAVRKSLKTFTKLDHWLCLVSGVFLAFHFITWFESLRYTSVASSVVLVSLQPLFTFAGSIWIFKERLSQKSWFGGSLAIFGSVVIGWGDFSLGANALYGDLLALFSAFLVSVYWLIGQHVRTHADSGTYTFLVYGFSTFTLFVYVLVRGEPLLSPPPMDWAWFLSLAVFPTLLGHSVFNWVIRWIPASVVSVSILGEAIGAAILAYFILGETVTLQQTVGGILLLAGIFLFNRYHQG</sequence>
<dbReference type="AlphaFoldDB" id="A0A292YM53"/>
<dbReference type="InterPro" id="IPR037185">
    <property type="entry name" value="EmrE-like"/>
</dbReference>
<feature type="transmembrane region" description="Helical" evidence="3">
    <location>
        <begin position="153"/>
        <end position="173"/>
    </location>
</feature>
<evidence type="ECO:0000256" key="3">
    <source>
        <dbReference type="SAM" id="Phobius"/>
    </source>
</evidence>
<comment type="subcellular location">
    <subcellularLocation>
        <location evidence="1">Endomembrane system</location>
        <topology evidence="1">Multi-pass membrane protein</topology>
    </subcellularLocation>
</comment>
<evidence type="ECO:0000256" key="2">
    <source>
        <dbReference type="ARBA" id="ARBA00007362"/>
    </source>
</evidence>
<organism evidence="5 6">
    <name type="scientific">Effusibacillus lacus</name>
    <dbReference type="NCBI Taxonomy" id="1348429"/>
    <lineage>
        <taxon>Bacteria</taxon>
        <taxon>Bacillati</taxon>
        <taxon>Bacillota</taxon>
        <taxon>Bacilli</taxon>
        <taxon>Bacillales</taxon>
        <taxon>Alicyclobacillaceae</taxon>
        <taxon>Effusibacillus</taxon>
    </lineage>
</organism>
<accession>A0A292YM53</accession>
<feature type="transmembrane region" description="Helical" evidence="3">
    <location>
        <begin position="39"/>
        <end position="60"/>
    </location>
</feature>
<feature type="domain" description="EamA" evidence="4">
    <location>
        <begin position="155"/>
        <end position="289"/>
    </location>
</feature>
<gene>
    <name evidence="5" type="ORF">EFBL_1882</name>
</gene>
<comment type="similarity">
    <text evidence="2">Belongs to the EamA transporter family.</text>
</comment>
<reference evidence="6" key="1">
    <citation type="submission" date="2017-07" db="EMBL/GenBank/DDBJ databases">
        <title>Draft genome sequence of Effusibacillus lacus strain skLN1.</title>
        <authorList>
            <person name="Watanabe M."/>
            <person name="Kojima H."/>
            <person name="Fukui M."/>
        </authorList>
    </citation>
    <scope>NUCLEOTIDE SEQUENCE [LARGE SCALE GENOMIC DNA]</scope>
    <source>
        <strain evidence="6">skLN1</strain>
    </source>
</reference>
<feature type="transmembrane region" description="Helical" evidence="3">
    <location>
        <begin position="217"/>
        <end position="239"/>
    </location>
</feature>
<feature type="transmembrane region" description="Helical" evidence="3">
    <location>
        <begin position="246"/>
        <end position="266"/>
    </location>
</feature>
<proteinExistence type="inferred from homology"/>